<evidence type="ECO:0000256" key="1">
    <source>
        <dbReference type="SAM" id="MobiDB-lite"/>
    </source>
</evidence>
<reference evidence="3 4" key="1">
    <citation type="submission" date="2017-08" db="EMBL/GenBank/DDBJ databases">
        <title>Infants hospitalized years apart are colonized by the same room-sourced microbial strains.</title>
        <authorList>
            <person name="Brooks B."/>
            <person name="Olm M.R."/>
            <person name="Firek B.A."/>
            <person name="Baker R."/>
            <person name="Thomas B.C."/>
            <person name="Morowitz M.J."/>
            <person name="Banfield J.F."/>
        </authorList>
    </citation>
    <scope>NUCLEOTIDE SEQUENCE [LARGE SCALE GENOMIC DNA]</scope>
    <source>
        <strain evidence="3">S2_003_000_R2_14</strain>
    </source>
</reference>
<sequence>MARGGKSQKKVPGRTLSASVVSERKDAPSPAQRIAAALERKPAAVAIPTTAARISQSLERKPVAAPAPRKPEPVSVSRAPALQSMQRSPAPVPARVPVIGRAAGVPKDVALKAGAKNDARRQYPRAEIHVRARLSLADDPSHVFEATLPTVNLSVGGMFLESTFFLKMGTKLLITLQLPNHGREVKVKGEVVRVESSAKATSGFALRFNEYLDGSQVILATHFLSPVLREFLAQYAKEHAFDASPQYLAHTADVLAAWELKKAELGGDVWDLFSTRS</sequence>
<protein>
    <recommendedName>
        <fullName evidence="2">PilZ domain-containing protein</fullName>
    </recommendedName>
</protein>
<dbReference type="AlphaFoldDB" id="A0A2W5TP77"/>
<feature type="compositionally biased region" description="Basic residues" evidence="1">
    <location>
        <begin position="1"/>
        <end position="12"/>
    </location>
</feature>
<feature type="domain" description="PilZ" evidence="2">
    <location>
        <begin position="120"/>
        <end position="214"/>
    </location>
</feature>
<organism evidence="3 4">
    <name type="scientific">Archangium gephyra</name>
    <dbReference type="NCBI Taxonomy" id="48"/>
    <lineage>
        <taxon>Bacteria</taxon>
        <taxon>Pseudomonadati</taxon>
        <taxon>Myxococcota</taxon>
        <taxon>Myxococcia</taxon>
        <taxon>Myxococcales</taxon>
        <taxon>Cystobacterineae</taxon>
        <taxon>Archangiaceae</taxon>
        <taxon>Archangium</taxon>
    </lineage>
</organism>
<dbReference type="GO" id="GO:0035438">
    <property type="term" value="F:cyclic-di-GMP binding"/>
    <property type="evidence" value="ECO:0007669"/>
    <property type="project" value="InterPro"/>
</dbReference>
<evidence type="ECO:0000313" key="4">
    <source>
        <dbReference type="Proteomes" id="UP000249061"/>
    </source>
</evidence>
<feature type="region of interest" description="Disordered" evidence="1">
    <location>
        <begin position="53"/>
        <end position="89"/>
    </location>
</feature>
<feature type="region of interest" description="Disordered" evidence="1">
    <location>
        <begin position="1"/>
        <end position="33"/>
    </location>
</feature>
<name>A0A2W5TP77_9BACT</name>
<dbReference type="EMBL" id="QFQP01000007">
    <property type="protein sequence ID" value="PZR14466.1"/>
    <property type="molecule type" value="Genomic_DNA"/>
</dbReference>
<dbReference type="InterPro" id="IPR009875">
    <property type="entry name" value="PilZ_domain"/>
</dbReference>
<dbReference type="Gene3D" id="2.40.10.220">
    <property type="entry name" value="predicted glycosyltransferase like domains"/>
    <property type="match status" value="1"/>
</dbReference>
<dbReference type="SUPFAM" id="SSF141371">
    <property type="entry name" value="PilZ domain-like"/>
    <property type="match status" value="1"/>
</dbReference>
<proteinExistence type="predicted"/>
<dbReference type="Pfam" id="PF07238">
    <property type="entry name" value="PilZ"/>
    <property type="match status" value="1"/>
</dbReference>
<accession>A0A2W5TP77</accession>
<evidence type="ECO:0000313" key="3">
    <source>
        <dbReference type="EMBL" id="PZR14466.1"/>
    </source>
</evidence>
<evidence type="ECO:0000259" key="2">
    <source>
        <dbReference type="Pfam" id="PF07238"/>
    </source>
</evidence>
<dbReference type="Proteomes" id="UP000249061">
    <property type="component" value="Unassembled WGS sequence"/>
</dbReference>
<comment type="caution">
    <text evidence="3">The sequence shown here is derived from an EMBL/GenBank/DDBJ whole genome shotgun (WGS) entry which is preliminary data.</text>
</comment>
<gene>
    <name evidence="3" type="ORF">DI536_10440</name>
</gene>